<dbReference type="AlphaFoldDB" id="A0A812QY18"/>
<accession>A0A812QY18</accession>
<dbReference type="Proteomes" id="UP000649617">
    <property type="component" value="Unassembled WGS sequence"/>
</dbReference>
<reference evidence="1" key="1">
    <citation type="submission" date="2021-02" db="EMBL/GenBank/DDBJ databases">
        <authorList>
            <person name="Dougan E. K."/>
            <person name="Rhodes N."/>
            <person name="Thang M."/>
            <person name="Chan C."/>
        </authorList>
    </citation>
    <scope>NUCLEOTIDE SEQUENCE</scope>
</reference>
<comment type="caution">
    <text evidence="1">The sequence shown here is derived from an EMBL/GenBank/DDBJ whole genome shotgun (WGS) entry which is preliminary data.</text>
</comment>
<organism evidence="1 2">
    <name type="scientific">Symbiodinium pilosum</name>
    <name type="common">Dinoflagellate</name>
    <dbReference type="NCBI Taxonomy" id="2952"/>
    <lineage>
        <taxon>Eukaryota</taxon>
        <taxon>Sar</taxon>
        <taxon>Alveolata</taxon>
        <taxon>Dinophyceae</taxon>
        <taxon>Suessiales</taxon>
        <taxon>Symbiodiniaceae</taxon>
        <taxon>Symbiodinium</taxon>
    </lineage>
</organism>
<dbReference type="EMBL" id="CAJNIZ010018358">
    <property type="protein sequence ID" value="CAE7408720.1"/>
    <property type="molecule type" value="Genomic_DNA"/>
</dbReference>
<evidence type="ECO:0000313" key="1">
    <source>
        <dbReference type="EMBL" id="CAE7408720.1"/>
    </source>
</evidence>
<gene>
    <name evidence="1" type="ORF">SPIL2461_LOCUS10078</name>
</gene>
<sequence length="53" mass="6137">VVDALAEEVANYTKGLNQREFLIFMRKYRDQEVQKIMQMSVAMSGSFAGRHEL</sequence>
<feature type="non-terminal residue" evidence="1">
    <location>
        <position position="1"/>
    </location>
</feature>
<evidence type="ECO:0000313" key="2">
    <source>
        <dbReference type="Proteomes" id="UP000649617"/>
    </source>
</evidence>
<keyword evidence="2" id="KW-1185">Reference proteome</keyword>
<proteinExistence type="predicted"/>
<name>A0A812QY18_SYMPI</name>
<protein>
    <submittedName>
        <fullName evidence="1">Uncharacterized protein</fullName>
    </submittedName>
</protein>